<evidence type="ECO:0000256" key="2">
    <source>
        <dbReference type="ARBA" id="ARBA00004936"/>
    </source>
</evidence>
<dbReference type="PANTHER" id="PTHR47371:SF3">
    <property type="entry name" value="PHOSPHOGLYCEROL TRANSFERASE I"/>
    <property type="match status" value="1"/>
</dbReference>
<keyword evidence="4 7" id="KW-0812">Transmembrane</keyword>
<evidence type="ECO:0000256" key="5">
    <source>
        <dbReference type="ARBA" id="ARBA00022989"/>
    </source>
</evidence>
<evidence type="ECO:0000259" key="8">
    <source>
        <dbReference type="Pfam" id="PF00884"/>
    </source>
</evidence>
<comment type="subcellular location">
    <subcellularLocation>
        <location evidence="1">Cell membrane</location>
        <topology evidence="1">Multi-pass membrane protein</topology>
    </subcellularLocation>
</comment>
<evidence type="ECO:0000256" key="4">
    <source>
        <dbReference type="ARBA" id="ARBA00022692"/>
    </source>
</evidence>
<sequence length="651" mass="71720">MLHTAQRLRQALLRRCGGAPVVLPVAVVLHALVVALVDQVVVHQSLAVLPSCLTAGWFWWTVGLMALFTGLLTFFTRTILPGAILTAVAPTIMVFSSYFKALITSVPLTVQDFLLLGQLGDITQLNASSLHFSPLSLGCILFLVLWLVAVCLLLYPVRLERKASLWAGAGCVAAVALVYGVAANALIFTPMGVSTDQKLSQATVNRETGVLLGLWRGALNQVHMALNEGDTSPEELERAAQKAVELASQEEDTKVAQQPNVILILSESFFDVTRLPGVTFDGDPLETFHNLQQEGVSGTFYTRSLGYGTCNIELEILTGMNTGLLWGEDLYNMAPQVFSRLPSVPSVLRDSGYSTEMVHMYDDSIYKRTPMFEAMGFEKTYFQDDFAAIDPQAADEAYLEGQREGSFYSDAYLSKLLIDLYEDGKGEGPQFLYGISMENHAPYDKKKYDAQELTVAFQSDLKGQAQEMFQAVVQGTHDASEALGQLTDYFRDQAEPTVIVFFGDHRPGVGLTDGGTVYSKLGLCSSDYSRWSTQEMKELYSTDYLIWSNDPAYLPGQPGERVDRGSNYLGVDLLNLAGVEKPVYWKLLQNLSHTRLNDTWVYSLAQDGTLTYKHPTTGGDGEKLDLLSTLLDDTLYGDQVATPVLRERGIK</sequence>
<feature type="transmembrane region" description="Helical" evidence="7">
    <location>
        <begin position="135"/>
        <end position="155"/>
    </location>
</feature>
<feature type="transmembrane region" description="Helical" evidence="7">
    <location>
        <begin position="12"/>
        <end position="37"/>
    </location>
</feature>
<proteinExistence type="predicted"/>
<dbReference type="AlphaFoldDB" id="A0A9D0YRA5"/>
<dbReference type="EMBL" id="DVFO01000014">
    <property type="protein sequence ID" value="HIQ60310.1"/>
    <property type="molecule type" value="Genomic_DNA"/>
</dbReference>
<reference evidence="9" key="1">
    <citation type="submission" date="2020-10" db="EMBL/GenBank/DDBJ databases">
        <authorList>
            <person name="Gilroy R."/>
        </authorList>
    </citation>
    <scope>NUCLEOTIDE SEQUENCE</scope>
    <source>
        <strain evidence="9">ChiGjej2B2-12916</strain>
    </source>
</reference>
<evidence type="ECO:0000256" key="7">
    <source>
        <dbReference type="SAM" id="Phobius"/>
    </source>
</evidence>
<evidence type="ECO:0000256" key="6">
    <source>
        <dbReference type="ARBA" id="ARBA00023136"/>
    </source>
</evidence>
<organism evidence="9 10">
    <name type="scientific">Candidatus Enterenecus faecium</name>
    <dbReference type="NCBI Taxonomy" id="2840780"/>
    <lineage>
        <taxon>Bacteria</taxon>
        <taxon>Bacillati</taxon>
        <taxon>Bacillota</taxon>
        <taxon>Clostridia</taxon>
        <taxon>Eubacteriales</taxon>
        <taxon>Candidatus Enterenecus</taxon>
    </lineage>
</organism>
<dbReference type="Proteomes" id="UP000886879">
    <property type="component" value="Unassembled WGS sequence"/>
</dbReference>
<evidence type="ECO:0000313" key="9">
    <source>
        <dbReference type="EMBL" id="HIQ60310.1"/>
    </source>
</evidence>
<dbReference type="GO" id="GO:0005886">
    <property type="term" value="C:plasma membrane"/>
    <property type="evidence" value="ECO:0007669"/>
    <property type="project" value="UniProtKB-SubCell"/>
</dbReference>
<evidence type="ECO:0000313" key="10">
    <source>
        <dbReference type="Proteomes" id="UP000886879"/>
    </source>
</evidence>
<dbReference type="InterPro" id="IPR017850">
    <property type="entry name" value="Alkaline_phosphatase_core_sf"/>
</dbReference>
<reference evidence="9" key="2">
    <citation type="journal article" date="2021" name="PeerJ">
        <title>Extensive microbial diversity within the chicken gut microbiome revealed by metagenomics and culture.</title>
        <authorList>
            <person name="Gilroy R."/>
            <person name="Ravi A."/>
            <person name="Getino M."/>
            <person name="Pursley I."/>
            <person name="Horton D.L."/>
            <person name="Alikhan N.F."/>
            <person name="Baker D."/>
            <person name="Gharbi K."/>
            <person name="Hall N."/>
            <person name="Watson M."/>
            <person name="Adriaenssens E.M."/>
            <person name="Foster-Nyarko E."/>
            <person name="Jarju S."/>
            <person name="Secka A."/>
            <person name="Antonio M."/>
            <person name="Oren A."/>
            <person name="Chaudhuri R.R."/>
            <person name="La Ragione R."/>
            <person name="Hildebrand F."/>
            <person name="Pallen M.J."/>
        </authorList>
    </citation>
    <scope>NUCLEOTIDE SEQUENCE</scope>
    <source>
        <strain evidence="9">ChiGjej2B2-12916</strain>
    </source>
</reference>
<dbReference type="PANTHER" id="PTHR47371">
    <property type="entry name" value="LIPOTEICHOIC ACID SYNTHASE"/>
    <property type="match status" value="1"/>
</dbReference>
<dbReference type="Gene3D" id="3.40.720.10">
    <property type="entry name" value="Alkaline Phosphatase, subunit A"/>
    <property type="match status" value="1"/>
</dbReference>
<dbReference type="CDD" id="cd16015">
    <property type="entry name" value="LTA_synthase"/>
    <property type="match status" value="1"/>
</dbReference>
<accession>A0A9D0YRA5</accession>
<dbReference type="InterPro" id="IPR000917">
    <property type="entry name" value="Sulfatase_N"/>
</dbReference>
<dbReference type="InterPro" id="IPR050448">
    <property type="entry name" value="OpgB/LTA_synthase_biosynth"/>
</dbReference>
<feature type="transmembrane region" description="Helical" evidence="7">
    <location>
        <begin position="167"/>
        <end position="188"/>
    </location>
</feature>
<dbReference type="SUPFAM" id="SSF53649">
    <property type="entry name" value="Alkaline phosphatase-like"/>
    <property type="match status" value="1"/>
</dbReference>
<gene>
    <name evidence="9" type="ORF">IAD31_01725</name>
</gene>
<dbReference type="Pfam" id="PF00884">
    <property type="entry name" value="Sulfatase"/>
    <property type="match status" value="1"/>
</dbReference>
<feature type="domain" description="Sulfatase N-terminal" evidence="8">
    <location>
        <begin position="259"/>
        <end position="550"/>
    </location>
</feature>
<name>A0A9D0YRA5_9FIRM</name>
<comment type="caution">
    <text evidence="9">The sequence shown here is derived from an EMBL/GenBank/DDBJ whole genome shotgun (WGS) entry which is preliminary data.</text>
</comment>
<feature type="transmembrane region" description="Helical" evidence="7">
    <location>
        <begin position="82"/>
        <end position="103"/>
    </location>
</feature>
<keyword evidence="6 7" id="KW-0472">Membrane</keyword>
<keyword evidence="3" id="KW-1003">Cell membrane</keyword>
<comment type="pathway">
    <text evidence="2">Cell wall biogenesis; lipoteichoic acid biosynthesis.</text>
</comment>
<protein>
    <submittedName>
        <fullName evidence="9">LTA synthase family protein</fullName>
    </submittedName>
</protein>
<feature type="transmembrane region" description="Helical" evidence="7">
    <location>
        <begin position="57"/>
        <end position="75"/>
    </location>
</feature>
<evidence type="ECO:0000256" key="3">
    <source>
        <dbReference type="ARBA" id="ARBA00022475"/>
    </source>
</evidence>
<keyword evidence="5 7" id="KW-1133">Transmembrane helix</keyword>
<evidence type="ECO:0000256" key="1">
    <source>
        <dbReference type="ARBA" id="ARBA00004651"/>
    </source>
</evidence>